<feature type="compositionally biased region" description="Polar residues" evidence="1">
    <location>
        <begin position="37"/>
        <end position="50"/>
    </location>
</feature>
<accession>A0A3M0HZW4</accession>
<evidence type="ECO:0000256" key="1">
    <source>
        <dbReference type="SAM" id="MobiDB-lite"/>
    </source>
</evidence>
<sequence length="50" mass="5306">MAGANLEGAYLAEITWNDTDLTGVRRPEGDLPDDPSNRTSETPRSAASDA</sequence>
<dbReference type="EMBL" id="PENI01000022">
    <property type="protein sequence ID" value="RMB82557.1"/>
    <property type="molecule type" value="Genomic_DNA"/>
</dbReference>
<feature type="region of interest" description="Disordered" evidence="1">
    <location>
        <begin position="17"/>
        <end position="50"/>
    </location>
</feature>
<name>A0A3M0HZW4_9ACTN</name>
<organism evidence="2 3">
    <name type="scientific">Streptomyces shenzhenensis</name>
    <dbReference type="NCBI Taxonomy" id="943815"/>
    <lineage>
        <taxon>Bacteria</taxon>
        <taxon>Bacillati</taxon>
        <taxon>Actinomycetota</taxon>
        <taxon>Actinomycetes</taxon>
        <taxon>Kitasatosporales</taxon>
        <taxon>Streptomycetaceae</taxon>
        <taxon>Streptomyces</taxon>
    </lineage>
</organism>
<keyword evidence="3" id="KW-1185">Reference proteome</keyword>
<proteinExistence type="predicted"/>
<evidence type="ECO:0000313" key="2">
    <source>
        <dbReference type="EMBL" id="RMB82557.1"/>
    </source>
</evidence>
<reference evidence="2 3" key="1">
    <citation type="submission" date="2017-11" db="EMBL/GenBank/DDBJ databases">
        <title>Draft genome of actinobacteria isolated from guarana (Paullinia cupana (Mart.) Ducke.</title>
        <authorList>
            <person name="Siqueira K.A."/>
            <person name="Liotti R.G."/>
            <person name="Mendes T.A.O."/>
            <person name="Soares M.A."/>
        </authorList>
    </citation>
    <scope>NUCLEOTIDE SEQUENCE [LARGE SCALE GENOMIC DNA]</scope>
    <source>
        <strain evidence="2 3">193</strain>
    </source>
</reference>
<protein>
    <submittedName>
        <fullName evidence="2">Uncharacterized protein</fullName>
    </submittedName>
</protein>
<comment type="caution">
    <text evidence="2">The sequence shown here is derived from an EMBL/GenBank/DDBJ whole genome shotgun (WGS) entry which is preliminary data.</text>
</comment>
<evidence type="ECO:0000313" key="3">
    <source>
        <dbReference type="Proteomes" id="UP000270471"/>
    </source>
</evidence>
<dbReference type="AlphaFoldDB" id="A0A3M0HZW4"/>
<gene>
    <name evidence="2" type="ORF">CTZ28_29370</name>
</gene>
<dbReference type="Proteomes" id="UP000270471">
    <property type="component" value="Unassembled WGS sequence"/>
</dbReference>